<evidence type="ECO:0000313" key="7">
    <source>
        <dbReference type="Proteomes" id="UP000076577"/>
    </source>
</evidence>
<dbReference type="CDD" id="cd00367">
    <property type="entry name" value="PTS-HPr_like"/>
    <property type="match status" value="1"/>
</dbReference>
<dbReference type="Gene3D" id="3.30.1340.10">
    <property type="entry name" value="HPr-like"/>
    <property type="match status" value="1"/>
</dbReference>
<dbReference type="PANTHER" id="PTHR33705:SF2">
    <property type="entry name" value="PHOSPHOCARRIER PROTEIN NPR"/>
    <property type="match status" value="1"/>
</dbReference>
<dbReference type="EC" id="2.7.11.-" evidence="6"/>
<keyword evidence="3" id="KW-0963">Cytoplasm</keyword>
<name>A0A165ZZQ0_9HYPH</name>
<dbReference type="RefSeq" id="WP_068004293.1">
    <property type="nucleotide sequence ID" value="NZ_FOFM01000002.1"/>
</dbReference>
<evidence type="ECO:0000259" key="5">
    <source>
        <dbReference type="PROSITE" id="PS51350"/>
    </source>
</evidence>
<dbReference type="PROSITE" id="PS00369">
    <property type="entry name" value="PTS_HPR_HIS"/>
    <property type="match status" value="1"/>
</dbReference>
<dbReference type="GO" id="GO:0016740">
    <property type="term" value="F:transferase activity"/>
    <property type="evidence" value="ECO:0007669"/>
    <property type="project" value="UniProtKB-KW"/>
</dbReference>
<dbReference type="AlphaFoldDB" id="A0A165ZZQ0"/>
<protein>
    <submittedName>
        <fullName evidence="6">Phosphocarrier protein NPr</fullName>
        <ecNumber evidence="6">2.7.11.-</ecNumber>
    </submittedName>
</protein>
<dbReference type="Proteomes" id="UP000076577">
    <property type="component" value="Unassembled WGS sequence"/>
</dbReference>
<dbReference type="GO" id="GO:0005737">
    <property type="term" value="C:cytoplasm"/>
    <property type="evidence" value="ECO:0007669"/>
    <property type="project" value="UniProtKB-SubCell"/>
</dbReference>
<dbReference type="Pfam" id="PF00381">
    <property type="entry name" value="PTS-HPr"/>
    <property type="match status" value="1"/>
</dbReference>
<dbReference type="OrthoDB" id="9798965at2"/>
<gene>
    <name evidence="6" type="primary">ptsO</name>
    <name evidence="6" type="ORF">PsAD2_01399</name>
</gene>
<dbReference type="PATRIC" id="fig|989403.3.peg.1492"/>
<dbReference type="PRINTS" id="PR00107">
    <property type="entry name" value="PHOSPHOCPHPR"/>
</dbReference>
<evidence type="ECO:0000256" key="1">
    <source>
        <dbReference type="ARBA" id="ARBA00004496"/>
    </source>
</evidence>
<feature type="domain" description="HPr" evidence="5">
    <location>
        <begin position="6"/>
        <end position="93"/>
    </location>
</feature>
<dbReference type="SUPFAM" id="SSF55594">
    <property type="entry name" value="HPr-like"/>
    <property type="match status" value="1"/>
</dbReference>
<keyword evidence="6" id="KW-0808">Transferase</keyword>
<evidence type="ECO:0000256" key="3">
    <source>
        <dbReference type="ARBA" id="ARBA00022490"/>
    </source>
</evidence>
<comment type="caution">
    <text evidence="6">The sequence shown here is derived from an EMBL/GenBank/DDBJ whole genome shotgun (WGS) entry which is preliminary data.</text>
</comment>
<accession>A0A165ZZQ0</accession>
<dbReference type="GO" id="GO:0009401">
    <property type="term" value="P:phosphoenolpyruvate-dependent sugar phosphotransferase system"/>
    <property type="evidence" value="ECO:0007669"/>
    <property type="project" value="UniProtKB-KW"/>
</dbReference>
<evidence type="ECO:0000256" key="2">
    <source>
        <dbReference type="ARBA" id="ARBA00010736"/>
    </source>
</evidence>
<dbReference type="InterPro" id="IPR000032">
    <property type="entry name" value="HPr-like"/>
</dbReference>
<comment type="similarity">
    <text evidence="2">Belongs to the HPr family.</text>
</comment>
<dbReference type="InterPro" id="IPR050399">
    <property type="entry name" value="HPr"/>
</dbReference>
<proteinExistence type="inferred from homology"/>
<sequence length="94" mass="9980">MDECTVLARDLTIVNTRGLHARASAKLVKLVETFDADVKVSKDGQTVGGTSIMGLMMLAASLGCSIHVVITGNQREEALCAITDLVEDGFGERD</sequence>
<evidence type="ECO:0000256" key="4">
    <source>
        <dbReference type="ARBA" id="ARBA00022683"/>
    </source>
</evidence>
<dbReference type="PROSITE" id="PS51350">
    <property type="entry name" value="PTS_HPR_DOM"/>
    <property type="match status" value="1"/>
</dbReference>
<comment type="subcellular location">
    <subcellularLocation>
        <location evidence="1">Cytoplasm</location>
    </subcellularLocation>
</comment>
<dbReference type="NCBIfam" id="TIGR01003">
    <property type="entry name" value="PTS_HPr_family"/>
    <property type="match status" value="1"/>
</dbReference>
<keyword evidence="4" id="KW-0598">Phosphotransferase system</keyword>
<dbReference type="InterPro" id="IPR035895">
    <property type="entry name" value="HPr-like_sf"/>
</dbReference>
<evidence type="ECO:0000313" key="6">
    <source>
        <dbReference type="EMBL" id="KZL20468.1"/>
    </source>
</evidence>
<organism evidence="6 7">
    <name type="scientific">Pseudovibrio axinellae</name>
    <dbReference type="NCBI Taxonomy" id="989403"/>
    <lineage>
        <taxon>Bacteria</taxon>
        <taxon>Pseudomonadati</taxon>
        <taxon>Pseudomonadota</taxon>
        <taxon>Alphaproteobacteria</taxon>
        <taxon>Hyphomicrobiales</taxon>
        <taxon>Stappiaceae</taxon>
        <taxon>Pseudovibrio</taxon>
    </lineage>
</organism>
<dbReference type="STRING" id="989403.SAMN05421798_102550"/>
<dbReference type="InterPro" id="IPR001020">
    <property type="entry name" value="PTS_HPr_His_P_site"/>
</dbReference>
<dbReference type="EMBL" id="LMCB01000008">
    <property type="protein sequence ID" value="KZL20468.1"/>
    <property type="molecule type" value="Genomic_DNA"/>
</dbReference>
<keyword evidence="7" id="KW-1185">Reference proteome</keyword>
<dbReference type="PANTHER" id="PTHR33705">
    <property type="entry name" value="PHOSPHOCARRIER PROTEIN HPR"/>
    <property type="match status" value="1"/>
</dbReference>
<reference evidence="6 7" key="1">
    <citation type="journal article" date="2016" name="Front. Microbiol.">
        <title>Comparative Genomic Analysis Reveals a Diverse Repertoire of Genes Involved in Prokaryote-Eukaryote Interactions within the Pseudovibrio Genus.</title>
        <authorList>
            <person name="Romano S."/>
            <person name="Fernandez-Guerra A."/>
            <person name="Reen F.J."/>
            <person name="Glockner F.O."/>
            <person name="Crowley S.P."/>
            <person name="O'Sullivan O."/>
            <person name="Cotter P.D."/>
            <person name="Adams C."/>
            <person name="Dobson A.D."/>
            <person name="O'Gara F."/>
        </authorList>
    </citation>
    <scope>NUCLEOTIDE SEQUENCE [LARGE SCALE GENOMIC DNA]</scope>
    <source>
        <strain evidence="6 7">Ad2</strain>
    </source>
</reference>